<dbReference type="Proteomes" id="UP000243799">
    <property type="component" value="Unassembled WGS sequence"/>
</dbReference>
<accession>A0A1I1AKN5</accession>
<dbReference type="STRING" id="490629.SAMN05216266_109115"/>
<keyword evidence="2" id="KW-1185">Reference proteome</keyword>
<reference evidence="2" key="1">
    <citation type="submission" date="2016-10" db="EMBL/GenBank/DDBJ databases">
        <authorList>
            <person name="Varghese N."/>
            <person name="Submissions S."/>
        </authorList>
    </citation>
    <scope>NUCLEOTIDE SEQUENCE [LARGE SCALE GENOMIC DNA]</scope>
    <source>
        <strain evidence="2">CGMCC 4.3568</strain>
    </source>
</reference>
<gene>
    <name evidence="1" type="ORF">SAMN05216266_109115</name>
</gene>
<evidence type="ECO:0000313" key="1">
    <source>
        <dbReference type="EMBL" id="SFB36903.1"/>
    </source>
</evidence>
<organism evidence="1 2">
    <name type="scientific">Amycolatopsis marina</name>
    <dbReference type="NCBI Taxonomy" id="490629"/>
    <lineage>
        <taxon>Bacteria</taxon>
        <taxon>Bacillati</taxon>
        <taxon>Actinomycetota</taxon>
        <taxon>Actinomycetes</taxon>
        <taxon>Pseudonocardiales</taxon>
        <taxon>Pseudonocardiaceae</taxon>
        <taxon>Amycolatopsis</taxon>
    </lineage>
</organism>
<proteinExistence type="predicted"/>
<protein>
    <submittedName>
        <fullName evidence="1">Uncharacterized protein</fullName>
    </submittedName>
</protein>
<evidence type="ECO:0000313" key="2">
    <source>
        <dbReference type="Proteomes" id="UP000243799"/>
    </source>
</evidence>
<sequence length="149" mass="16432">MFGRFIRTELNWDAAARSGCHVSTRNCRLRTELGEFHTVWYLGPHGGRAGVNDPSARPLRVREAGAPALLTAERNLVVREFENEFVRAGAPATLELPVYETESGVRILLDGNHRAVAAHRSGLPVDLLIHRLHGPADAAILPDLVHYRG</sequence>
<dbReference type="AlphaFoldDB" id="A0A1I1AKN5"/>
<dbReference type="EMBL" id="FOKG01000009">
    <property type="protein sequence ID" value="SFB36903.1"/>
    <property type="molecule type" value="Genomic_DNA"/>
</dbReference>
<name>A0A1I1AKN5_9PSEU</name>